<evidence type="ECO:0000256" key="2">
    <source>
        <dbReference type="ARBA" id="ARBA00019994"/>
    </source>
</evidence>
<dbReference type="OrthoDB" id="539634at2759"/>
<sequence length="209" mass="22901">MNARTEISEKDQNILSLLLDPSQPSDAVSNRSAQRAAAKKTLQEFEATFDAQELKSYKNLLVEGIRKIEAINFSVGLDEEQVSKAVDEALRVFQKAKELLPRHPGAFNDTAQAFRLQKKDELALESLDKAIELSGGEGSVACQAFLQRALLKQVKLDEKGALADFEKAAALGSEFASSQLVKLNPIAKLCDRMVSMMIQEAQHSPANPS</sequence>
<evidence type="ECO:0000313" key="3">
    <source>
        <dbReference type="EMBL" id="CBY23270.1"/>
    </source>
</evidence>
<gene>
    <name evidence="3" type="ORF">GSOID_T00015205001</name>
</gene>
<dbReference type="SUPFAM" id="SSF81901">
    <property type="entry name" value="HCP-like"/>
    <property type="match status" value="1"/>
</dbReference>
<protein>
    <recommendedName>
        <fullName evidence="2">Tetratricopeptide repeat protein 36</fullName>
    </recommendedName>
</protein>
<dbReference type="FunCoup" id="E4X0H1">
    <property type="interactions" value="2"/>
</dbReference>
<name>E4X0H1_OIKDI</name>
<dbReference type="InterPro" id="IPR038906">
    <property type="entry name" value="TTC36"/>
</dbReference>
<dbReference type="Proteomes" id="UP000001307">
    <property type="component" value="Unassembled WGS sequence"/>
</dbReference>
<keyword evidence="4" id="KW-1185">Reference proteome</keyword>
<dbReference type="InParanoid" id="E4X0H1"/>
<proteinExistence type="inferred from homology"/>
<dbReference type="EMBL" id="FN653020">
    <property type="protein sequence ID" value="CBY23270.1"/>
    <property type="molecule type" value="Genomic_DNA"/>
</dbReference>
<organism evidence="3">
    <name type="scientific">Oikopleura dioica</name>
    <name type="common">Tunicate</name>
    <dbReference type="NCBI Taxonomy" id="34765"/>
    <lineage>
        <taxon>Eukaryota</taxon>
        <taxon>Metazoa</taxon>
        <taxon>Chordata</taxon>
        <taxon>Tunicata</taxon>
        <taxon>Appendicularia</taxon>
        <taxon>Copelata</taxon>
        <taxon>Oikopleuridae</taxon>
        <taxon>Oikopleura</taxon>
    </lineage>
</organism>
<dbReference type="GO" id="GO:0006570">
    <property type="term" value="P:tyrosine metabolic process"/>
    <property type="evidence" value="ECO:0007669"/>
    <property type="project" value="TreeGrafter"/>
</dbReference>
<reference evidence="3" key="1">
    <citation type="journal article" date="2010" name="Science">
        <title>Plasticity of animal genome architecture unmasked by rapid evolution of a pelagic tunicate.</title>
        <authorList>
            <person name="Denoeud F."/>
            <person name="Henriet S."/>
            <person name="Mungpakdee S."/>
            <person name="Aury J.M."/>
            <person name="Da Silva C."/>
            <person name="Brinkmann H."/>
            <person name="Mikhaleva J."/>
            <person name="Olsen L.C."/>
            <person name="Jubin C."/>
            <person name="Canestro C."/>
            <person name="Bouquet J.M."/>
            <person name="Danks G."/>
            <person name="Poulain J."/>
            <person name="Campsteijn C."/>
            <person name="Adamski M."/>
            <person name="Cross I."/>
            <person name="Yadetie F."/>
            <person name="Muffato M."/>
            <person name="Louis A."/>
            <person name="Butcher S."/>
            <person name="Tsagkogeorga G."/>
            <person name="Konrad A."/>
            <person name="Singh S."/>
            <person name="Jensen M.F."/>
            <person name="Cong E.H."/>
            <person name="Eikeseth-Otteraa H."/>
            <person name="Noel B."/>
            <person name="Anthouard V."/>
            <person name="Porcel B.M."/>
            <person name="Kachouri-Lafond R."/>
            <person name="Nishino A."/>
            <person name="Ugolini M."/>
            <person name="Chourrout P."/>
            <person name="Nishida H."/>
            <person name="Aasland R."/>
            <person name="Huzurbazar S."/>
            <person name="Westhof E."/>
            <person name="Delsuc F."/>
            <person name="Lehrach H."/>
            <person name="Reinhardt R."/>
            <person name="Weissenbach J."/>
            <person name="Roy S.W."/>
            <person name="Artiguenave F."/>
            <person name="Postlethwait J.H."/>
            <person name="Manak J.R."/>
            <person name="Thompson E.M."/>
            <person name="Jaillon O."/>
            <person name="Du Pasquier L."/>
            <person name="Boudinot P."/>
            <person name="Liberles D.A."/>
            <person name="Volff J.N."/>
            <person name="Philippe H."/>
            <person name="Lenhard B."/>
            <person name="Roest Crollius H."/>
            <person name="Wincker P."/>
            <person name="Chourrout D."/>
        </authorList>
    </citation>
    <scope>NUCLEOTIDE SEQUENCE [LARGE SCALE GENOMIC DNA]</scope>
</reference>
<dbReference type="Gene3D" id="1.25.40.10">
    <property type="entry name" value="Tetratricopeptide repeat domain"/>
    <property type="match status" value="1"/>
</dbReference>
<dbReference type="InterPro" id="IPR011990">
    <property type="entry name" value="TPR-like_helical_dom_sf"/>
</dbReference>
<comment type="similarity">
    <text evidence="1">Belongs to the TTC36 family.</text>
</comment>
<dbReference type="PANTHER" id="PTHR21405:SF0">
    <property type="entry name" value="TETRATRICOPEPTIDE REPEAT PROTEIN 36"/>
    <property type="match status" value="1"/>
</dbReference>
<evidence type="ECO:0000256" key="1">
    <source>
        <dbReference type="ARBA" id="ARBA00006995"/>
    </source>
</evidence>
<dbReference type="PANTHER" id="PTHR21405">
    <property type="entry name" value="CDNA SEQUENCE BC021608"/>
    <property type="match status" value="1"/>
</dbReference>
<evidence type="ECO:0000313" key="4">
    <source>
        <dbReference type="Proteomes" id="UP000001307"/>
    </source>
</evidence>
<accession>E4X0H1</accession>
<dbReference type="AlphaFoldDB" id="E4X0H1"/>